<organism evidence="12 13">
    <name type="scientific">Cichlidogyrus casuarinus</name>
    <dbReference type="NCBI Taxonomy" id="1844966"/>
    <lineage>
        <taxon>Eukaryota</taxon>
        <taxon>Metazoa</taxon>
        <taxon>Spiralia</taxon>
        <taxon>Lophotrochozoa</taxon>
        <taxon>Platyhelminthes</taxon>
        <taxon>Monogenea</taxon>
        <taxon>Monopisthocotylea</taxon>
        <taxon>Dactylogyridea</taxon>
        <taxon>Ancyrocephalidae</taxon>
        <taxon>Cichlidogyrus</taxon>
    </lineage>
</organism>
<dbReference type="CDD" id="cd23794">
    <property type="entry name" value="UBCc_UBE2F_UBE2M"/>
    <property type="match status" value="1"/>
</dbReference>
<keyword evidence="13" id="KW-1185">Reference proteome</keyword>
<evidence type="ECO:0000256" key="9">
    <source>
        <dbReference type="RuleBase" id="RU362109"/>
    </source>
</evidence>
<comment type="catalytic activity">
    <reaction evidence="6">
        <text>[E1 NEDD8-activating enzyme]-S-[NEDD8 protein]-yl-L-cysteine + [E2 NEDD8-conjugating enzyme]-L-cysteine = [E1 NEDD8-activating enzyme]-L-cysteine + [E2 NEDD8-conjugating enzyme]-S-[NEDD8-protein]-yl-L-cysteine.</text>
        <dbReference type="EC" id="2.3.2.34"/>
    </reaction>
</comment>
<dbReference type="Gene3D" id="3.10.110.10">
    <property type="entry name" value="Ubiquitin Conjugating Enzyme"/>
    <property type="match status" value="1"/>
</dbReference>
<comment type="pathway">
    <text evidence="1">Protein modification; protein neddylation.</text>
</comment>
<dbReference type="GO" id="GO:0045116">
    <property type="term" value="P:protein neddylation"/>
    <property type="evidence" value="ECO:0007669"/>
    <property type="project" value="UniProtKB-ARBA"/>
</dbReference>
<evidence type="ECO:0000256" key="2">
    <source>
        <dbReference type="ARBA" id="ARBA00022679"/>
    </source>
</evidence>
<evidence type="ECO:0000313" key="13">
    <source>
        <dbReference type="Proteomes" id="UP001626550"/>
    </source>
</evidence>
<evidence type="ECO:0000256" key="7">
    <source>
        <dbReference type="ARBA" id="ARBA00044047"/>
    </source>
</evidence>
<dbReference type="InterPro" id="IPR050113">
    <property type="entry name" value="Ub_conjugating_enzyme"/>
</dbReference>
<evidence type="ECO:0000256" key="6">
    <source>
        <dbReference type="ARBA" id="ARBA00043698"/>
    </source>
</evidence>
<dbReference type="AlphaFoldDB" id="A0ABD2PLT8"/>
<dbReference type="InterPro" id="IPR023313">
    <property type="entry name" value="UBQ-conjugating_AS"/>
</dbReference>
<protein>
    <recommendedName>
        <fullName evidence="7">E2 NEDD8-conjugating enzyme</fullName>
        <ecNumber evidence="7">2.3.2.34</ecNumber>
    </recommendedName>
</protein>
<evidence type="ECO:0000256" key="1">
    <source>
        <dbReference type="ARBA" id="ARBA00005032"/>
    </source>
</evidence>
<dbReference type="FunFam" id="3.10.110.10:FF:000033">
    <property type="entry name" value="NEDD8-conjugating enzyme UBE2F"/>
    <property type="match status" value="1"/>
</dbReference>
<comment type="caution">
    <text evidence="12">The sequence shown here is derived from an EMBL/GenBank/DDBJ whole genome shotgun (WGS) entry which is preliminary data.</text>
</comment>
<evidence type="ECO:0000256" key="3">
    <source>
        <dbReference type="ARBA" id="ARBA00022741"/>
    </source>
</evidence>
<dbReference type="GO" id="GO:0005524">
    <property type="term" value="F:ATP binding"/>
    <property type="evidence" value="ECO:0007669"/>
    <property type="project" value="UniProtKB-UniRule"/>
</dbReference>
<reference evidence="12 13" key="1">
    <citation type="submission" date="2024-11" db="EMBL/GenBank/DDBJ databases">
        <title>Adaptive evolution of stress response genes in parasites aligns with host niche diversity.</title>
        <authorList>
            <person name="Hahn C."/>
            <person name="Resl P."/>
        </authorList>
    </citation>
    <scope>NUCLEOTIDE SEQUENCE [LARGE SCALE GENOMIC DNA]</scope>
    <source>
        <strain evidence="12">EGGRZ-B1_66</strain>
        <tissue evidence="12">Body</tissue>
    </source>
</reference>
<gene>
    <name evidence="12" type="primary">UBE2F</name>
    <name evidence="12" type="ORF">Ciccas_013394</name>
</gene>
<dbReference type="InterPro" id="IPR016135">
    <property type="entry name" value="UBQ-conjugating_enzyme/RWD"/>
</dbReference>
<evidence type="ECO:0000256" key="10">
    <source>
        <dbReference type="SAM" id="MobiDB-lite"/>
    </source>
</evidence>
<evidence type="ECO:0000259" key="11">
    <source>
        <dbReference type="PROSITE" id="PS50127"/>
    </source>
</evidence>
<dbReference type="SUPFAM" id="SSF54495">
    <property type="entry name" value="UBC-like"/>
    <property type="match status" value="1"/>
</dbReference>
<sequence length="185" mass="21337">MLNLAEKLKRQQSGTEETKSDVAESYSLAHARVRDQLLLREIQELSSTILSTCKTRHPDPSKLHEFELIIKPDSGMWSCGQFLFKIVVPENYNFYPPKVTCMTKIWHPNIDEQGNVCLSILRENSLDSSGWLPTRTLKDVVWGLDSLFTDLCDFKDALNTEAADQYMKDSDGFRRKVNDYIHKFC</sequence>
<evidence type="ECO:0000256" key="8">
    <source>
        <dbReference type="PROSITE-ProRule" id="PRU10133"/>
    </source>
</evidence>
<feature type="active site" description="Glycyl thioester intermediate" evidence="8">
    <location>
        <position position="117"/>
    </location>
</feature>
<comment type="similarity">
    <text evidence="9">Belongs to the ubiquitin-conjugating enzyme family.</text>
</comment>
<dbReference type="Proteomes" id="UP001626550">
    <property type="component" value="Unassembled WGS sequence"/>
</dbReference>
<keyword evidence="3 9" id="KW-0547">Nucleotide-binding</keyword>
<dbReference type="GO" id="GO:0061654">
    <property type="term" value="F:NEDD8 conjugating enzyme activity"/>
    <property type="evidence" value="ECO:0007669"/>
    <property type="project" value="UniProtKB-EC"/>
</dbReference>
<dbReference type="EMBL" id="JBJKFK010005918">
    <property type="protein sequence ID" value="KAL3308080.1"/>
    <property type="molecule type" value="Genomic_DNA"/>
</dbReference>
<keyword evidence="2" id="KW-0808">Transferase</keyword>
<keyword evidence="5 9" id="KW-0067">ATP-binding</keyword>
<dbReference type="PROSITE" id="PS50127">
    <property type="entry name" value="UBC_2"/>
    <property type="match status" value="1"/>
</dbReference>
<evidence type="ECO:0000256" key="5">
    <source>
        <dbReference type="ARBA" id="ARBA00022840"/>
    </source>
</evidence>
<evidence type="ECO:0000256" key="4">
    <source>
        <dbReference type="ARBA" id="ARBA00022786"/>
    </source>
</evidence>
<dbReference type="EC" id="2.3.2.34" evidence="7"/>
<feature type="region of interest" description="Disordered" evidence="10">
    <location>
        <begin position="1"/>
        <end position="21"/>
    </location>
</feature>
<dbReference type="PANTHER" id="PTHR24067">
    <property type="entry name" value="UBIQUITIN-CONJUGATING ENZYME E2"/>
    <property type="match status" value="1"/>
</dbReference>
<dbReference type="InterPro" id="IPR000608">
    <property type="entry name" value="UBC"/>
</dbReference>
<keyword evidence="4 9" id="KW-0833">Ubl conjugation pathway</keyword>
<feature type="domain" description="UBC core" evidence="11">
    <location>
        <begin position="33"/>
        <end position="185"/>
    </location>
</feature>
<name>A0ABD2PLT8_9PLAT</name>
<dbReference type="Pfam" id="PF00179">
    <property type="entry name" value="UQ_con"/>
    <property type="match status" value="1"/>
</dbReference>
<accession>A0ABD2PLT8</accession>
<dbReference type="SMART" id="SM00212">
    <property type="entry name" value="UBCc"/>
    <property type="match status" value="1"/>
</dbReference>
<evidence type="ECO:0000313" key="12">
    <source>
        <dbReference type="EMBL" id="KAL3308080.1"/>
    </source>
</evidence>
<dbReference type="PROSITE" id="PS00183">
    <property type="entry name" value="UBC_1"/>
    <property type="match status" value="1"/>
</dbReference>
<proteinExistence type="inferred from homology"/>